<dbReference type="PANTHER" id="PTHR46098">
    <property type="entry name" value="TRNA (CYTOSINE(38)-C(5))-METHYLTRANSFERASE"/>
    <property type="match status" value="1"/>
</dbReference>
<dbReference type="PROSITE" id="PS51679">
    <property type="entry name" value="SAM_MT_C5"/>
    <property type="match status" value="1"/>
</dbReference>
<feature type="compositionally biased region" description="Basic and acidic residues" evidence="5">
    <location>
        <begin position="470"/>
        <end position="481"/>
    </location>
</feature>
<dbReference type="Pfam" id="PF00145">
    <property type="entry name" value="DNA_methylase"/>
    <property type="match status" value="1"/>
</dbReference>
<reference evidence="6" key="1">
    <citation type="journal article" date="2020" name="Fungal Divers.">
        <title>Resolving the Mortierellaceae phylogeny through synthesis of multi-gene phylogenetics and phylogenomics.</title>
        <authorList>
            <person name="Vandepol N."/>
            <person name="Liber J."/>
            <person name="Desiro A."/>
            <person name="Na H."/>
            <person name="Kennedy M."/>
            <person name="Barry K."/>
            <person name="Grigoriev I.V."/>
            <person name="Miller A.N."/>
            <person name="O'Donnell K."/>
            <person name="Stajich J.E."/>
            <person name="Bonito G."/>
        </authorList>
    </citation>
    <scope>NUCLEOTIDE SEQUENCE</scope>
    <source>
        <strain evidence="6">NVP60</strain>
    </source>
</reference>
<keyword evidence="2 4" id="KW-0808">Transferase</keyword>
<dbReference type="PRINTS" id="PR00105">
    <property type="entry name" value="C5METTRFRASE"/>
</dbReference>
<comment type="caution">
    <text evidence="6">The sequence shown here is derived from an EMBL/GenBank/DDBJ whole genome shotgun (WGS) entry which is preliminary data.</text>
</comment>
<dbReference type="AlphaFoldDB" id="A0A9P6RH13"/>
<dbReference type="EMBL" id="JAAAIN010000116">
    <property type="protein sequence ID" value="KAG0320068.1"/>
    <property type="molecule type" value="Genomic_DNA"/>
</dbReference>
<keyword evidence="7" id="KW-1185">Reference proteome</keyword>
<feature type="compositionally biased region" description="Low complexity" evidence="5">
    <location>
        <begin position="345"/>
        <end position="355"/>
    </location>
</feature>
<keyword evidence="1 4" id="KW-0489">Methyltransferase</keyword>
<feature type="compositionally biased region" description="Polar residues" evidence="5">
    <location>
        <begin position="333"/>
        <end position="344"/>
    </location>
</feature>
<dbReference type="PANTHER" id="PTHR46098:SF1">
    <property type="entry name" value="TRNA (CYTOSINE(38)-C(5))-METHYLTRANSFERASE"/>
    <property type="match status" value="1"/>
</dbReference>
<name>A0A9P6RH13_9FUNG</name>
<dbReference type="Gene3D" id="3.40.50.150">
    <property type="entry name" value="Vaccinia Virus protein VP39"/>
    <property type="match status" value="1"/>
</dbReference>
<dbReference type="Gene3D" id="3.90.120.10">
    <property type="entry name" value="DNA Methylase, subunit A, domain 2"/>
    <property type="match status" value="1"/>
</dbReference>
<evidence type="ECO:0000256" key="4">
    <source>
        <dbReference type="PROSITE-ProRule" id="PRU01016"/>
    </source>
</evidence>
<dbReference type="OrthoDB" id="414133at2759"/>
<dbReference type="GO" id="GO:0008168">
    <property type="term" value="F:methyltransferase activity"/>
    <property type="evidence" value="ECO:0007669"/>
    <property type="project" value="UniProtKB-KW"/>
</dbReference>
<dbReference type="GO" id="GO:0005634">
    <property type="term" value="C:nucleus"/>
    <property type="evidence" value="ECO:0007669"/>
    <property type="project" value="TreeGrafter"/>
</dbReference>
<evidence type="ECO:0000256" key="2">
    <source>
        <dbReference type="ARBA" id="ARBA00022679"/>
    </source>
</evidence>
<feature type="region of interest" description="Disordered" evidence="5">
    <location>
        <begin position="413"/>
        <end position="481"/>
    </location>
</feature>
<evidence type="ECO:0000313" key="7">
    <source>
        <dbReference type="Proteomes" id="UP000823405"/>
    </source>
</evidence>
<evidence type="ECO:0000313" key="6">
    <source>
        <dbReference type="EMBL" id="KAG0320068.1"/>
    </source>
</evidence>
<proteinExistence type="inferred from homology"/>
<dbReference type="InterPro" id="IPR050750">
    <property type="entry name" value="C5-MTase"/>
</dbReference>
<evidence type="ECO:0000256" key="1">
    <source>
        <dbReference type="ARBA" id="ARBA00022603"/>
    </source>
</evidence>
<sequence length="481" mass="54226">MTFIRALEFFSGIGGLHFGFNASGANGQVLESFDMNQQANDTYKLSFGKSPVSRGIDRLMVKDIEKYNANCWLMSPPCQPYTRGGKLLDDQDNRAKPLLHLLDQLEKLKTPPQYLFLENVKNFETSRSRHRLVTLLNKMGYVFRECLLAPYNFGVPNDRLRYFLMARLRSSFGTPTTATSTTHDGTVLRPEKFDPETEIIYSSWPLPAFVEDPRKSLQQHTFNIPELQKFMDENEKDGKDYLLSRQLILERPNFRFDILQPTSTRSACFTKAYGSHHVAGGGSLLQTQKMDQQEYDFGNSESIADLGIRFLTPTEVARIHVFPLDEKHDSPNPFESTTCTDNVESGSSAHSSGDSLTTVRPFNPRLTQGREGPFLRFPDKLKALQRYKLLGNSLNVWVVAELLRGVLFAEHPGAPRPEYQPADGDSESNAERPAMESSNNAEGPEGGKHDITAPEDGLSEQTQGDLQEDESSRETKRARVE</sequence>
<feature type="active site" evidence="4">
    <location>
        <position position="78"/>
    </location>
</feature>
<evidence type="ECO:0000256" key="3">
    <source>
        <dbReference type="ARBA" id="ARBA00022691"/>
    </source>
</evidence>
<accession>A0A9P6RH13</accession>
<evidence type="ECO:0000256" key="5">
    <source>
        <dbReference type="SAM" id="MobiDB-lite"/>
    </source>
</evidence>
<gene>
    <name evidence="6" type="primary">TRDMT1_1</name>
    <name evidence="6" type="ORF">BGZ97_000829</name>
</gene>
<keyword evidence="3 4" id="KW-0949">S-adenosyl-L-methionine</keyword>
<feature type="region of interest" description="Disordered" evidence="5">
    <location>
        <begin position="330"/>
        <end position="373"/>
    </location>
</feature>
<dbReference type="GO" id="GO:0032259">
    <property type="term" value="P:methylation"/>
    <property type="evidence" value="ECO:0007669"/>
    <property type="project" value="UniProtKB-KW"/>
</dbReference>
<protein>
    <submittedName>
        <fullName evidence="6">tRNA (Cytosine-5-)-methyltransferase</fullName>
    </submittedName>
</protein>
<dbReference type="SUPFAM" id="SSF53335">
    <property type="entry name" value="S-adenosyl-L-methionine-dependent methyltransferases"/>
    <property type="match status" value="1"/>
</dbReference>
<dbReference type="Proteomes" id="UP000823405">
    <property type="component" value="Unassembled WGS sequence"/>
</dbReference>
<comment type="similarity">
    <text evidence="4">Belongs to the class I-like SAM-binding methyltransferase superfamily. C5-methyltransferase family.</text>
</comment>
<dbReference type="InterPro" id="IPR001525">
    <property type="entry name" value="C5_MeTfrase"/>
</dbReference>
<organism evidence="6 7">
    <name type="scientific">Linnemannia gamsii</name>
    <dbReference type="NCBI Taxonomy" id="64522"/>
    <lineage>
        <taxon>Eukaryota</taxon>
        <taxon>Fungi</taxon>
        <taxon>Fungi incertae sedis</taxon>
        <taxon>Mucoromycota</taxon>
        <taxon>Mortierellomycotina</taxon>
        <taxon>Mortierellomycetes</taxon>
        <taxon>Mortierellales</taxon>
        <taxon>Mortierellaceae</taxon>
        <taxon>Linnemannia</taxon>
    </lineage>
</organism>
<dbReference type="InterPro" id="IPR029063">
    <property type="entry name" value="SAM-dependent_MTases_sf"/>
</dbReference>